<sequence>MKKFWLVILFLIAFGFSNPIKAQQGFRFEANLGFPLGESSDYFSYVLQGNFFYLWNIKDNVDVGLTTGCIIFLGEGNNADGSLGLFSSIPDVYLPIALSGRIEIIPRLKAGLDIGYSLSANMETKDSGGLYFRPLATYKIKEKLAIVFSYAQISEDDYNATSLSIGINFWF</sequence>
<proteinExistence type="predicted"/>
<accession>A0A8J6Q0M4</accession>
<dbReference type="AlphaFoldDB" id="A0A8J6Q0M4"/>
<dbReference type="RefSeq" id="WP_188228416.1">
    <property type="nucleotide sequence ID" value="NZ_JACVXB010000001.1"/>
</dbReference>
<evidence type="ECO:0000313" key="1">
    <source>
        <dbReference type="EMBL" id="MBD0830605.1"/>
    </source>
</evidence>
<keyword evidence="2" id="KW-1185">Reference proteome</keyword>
<reference evidence="1 2" key="1">
    <citation type="submission" date="2020-09" db="EMBL/GenBank/DDBJ databases">
        <title>TT11 complete genome.</title>
        <authorList>
            <person name="Wu Z."/>
        </authorList>
    </citation>
    <scope>NUCLEOTIDE SEQUENCE [LARGE SCALE GENOMIC DNA]</scope>
    <source>
        <strain evidence="1 2">TT11</strain>
    </source>
</reference>
<dbReference type="Proteomes" id="UP000600588">
    <property type="component" value="Unassembled WGS sequence"/>
</dbReference>
<evidence type="ECO:0000313" key="2">
    <source>
        <dbReference type="Proteomes" id="UP000600588"/>
    </source>
</evidence>
<comment type="caution">
    <text evidence="1">The sequence shown here is derived from an EMBL/GenBank/DDBJ whole genome shotgun (WGS) entry which is preliminary data.</text>
</comment>
<evidence type="ECO:0008006" key="3">
    <source>
        <dbReference type="Google" id="ProtNLM"/>
    </source>
</evidence>
<gene>
    <name evidence="1" type="ORF">ICJ83_00530</name>
</gene>
<protein>
    <recommendedName>
        <fullName evidence="3">Outer membrane protein beta-barrel domain-containing protein</fullName>
    </recommendedName>
</protein>
<organism evidence="1 2">
    <name type="scientific">Aestuariibaculum sediminum</name>
    <dbReference type="NCBI Taxonomy" id="2770637"/>
    <lineage>
        <taxon>Bacteria</taxon>
        <taxon>Pseudomonadati</taxon>
        <taxon>Bacteroidota</taxon>
        <taxon>Flavobacteriia</taxon>
        <taxon>Flavobacteriales</taxon>
        <taxon>Flavobacteriaceae</taxon>
    </lineage>
</organism>
<name>A0A8J6Q0M4_9FLAO</name>
<dbReference type="EMBL" id="JACVXB010000001">
    <property type="protein sequence ID" value="MBD0830605.1"/>
    <property type="molecule type" value="Genomic_DNA"/>
</dbReference>